<evidence type="ECO:0000313" key="4">
    <source>
        <dbReference type="EMBL" id="KAJ4831720.1"/>
    </source>
</evidence>
<name>A0A9Q0J8N0_9ROSI</name>
<proteinExistence type="predicted"/>
<dbReference type="Pfam" id="PF10469">
    <property type="entry name" value="AKAP7_NLS"/>
    <property type="match status" value="2"/>
</dbReference>
<feature type="region of interest" description="Disordered" evidence="2">
    <location>
        <begin position="614"/>
        <end position="637"/>
    </location>
</feature>
<comment type="caution">
    <text evidence="4">The sequence shown here is derived from an EMBL/GenBank/DDBJ whole genome shotgun (WGS) entry which is preliminary data.</text>
</comment>
<dbReference type="PANTHER" id="PTHR22844:SF342">
    <property type="entry name" value="AND WD40 DOMAIN PROTEIN, PUTATIVE-RELATED"/>
    <property type="match status" value="1"/>
</dbReference>
<dbReference type="Gene3D" id="2.130.10.10">
    <property type="entry name" value="YVTN repeat-like/Quinoprotein amine dehydrogenase"/>
    <property type="match status" value="2"/>
</dbReference>
<dbReference type="PROSITE" id="PS50294">
    <property type="entry name" value="WD_REPEATS_REGION"/>
    <property type="match status" value="2"/>
</dbReference>
<organism evidence="4 5">
    <name type="scientific">Turnera subulata</name>
    <dbReference type="NCBI Taxonomy" id="218843"/>
    <lineage>
        <taxon>Eukaryota</taxon>
        <taxon>Viridiplantae</taxon>
        <taxon>Streptophyta</taxon>
        <taxon>Embryophyta</taxon>
        <taxon>Tracheophyta</taxon>
        <taxon>Spermatophyta</taxon>
        <taxon>Magnoliopsida</taxon>
        <taxon>eudicotyledons</taxon>
        <taxon>Gunneridae</taxon>
        <taxon>Pentapetalae</taxon>
        <taxon>rosids</taxon>
        <taxon>fabids</taxon>
        <taxon>Malpighiales</taxon>
        <taxon>Passifloraceae</taxon>
        <taxon>Turnera</taxon>
    </lineage>
</organism>
<feature type="region of interest" description="Disordered" evidence="2">
    <location>
        <begin position="38"/>
        <end position="74"/>
    </location>
</feature>
<dbReference type="AlphaFoldDB" id="A0A9Q0J8N0"/>
<protein>
    <recommendedName>
        <fullName evidence="3">A-kinase anchor protein 7-like phosphoesterase domain-containing protein</fullName>
    </recommendedName>
</protein>
<dbReference type="InterPro" id="IPR045182">
    <property type="entry name" value="JINGUBANG-like"/>
</dbReference>
<reference evidence="4" key="2">
    <citation type="journal article" date="2023" name="Plants (Basel)">
        <title>Annotation of the Turnera subulata (Passifloraceae) Draft Genome Reveals the S-Locus Evolved after the Divergence of Turneroideae from Passifloroideae in a Stepwise Manner.</title>
        <authorList>
            <person name="Henning P.M."/>
            <person name="Roalson E.H."/>
            <person name="Mir W."/>
            <person name="McCubbin A.G."/>
            <person name="Shore J.S."/>
        </authorList>
    </citation>
    <scope>NUCLEOTIDE SEQUENCE</scope>
    <source>
        <strain evidence="4">F60SS</strain>
    </source>
</reference>
<feature type="region of interest" description="Disordered" evidence="2">
    <location>
        <begin position="1"/>
        <end position="21"/>
    </location>
</feature>
<sequence length="806" mass="89025">MKRDMASLDSPNSPPNSSFAIRDTSYRFLRSISSKETPSFPHFPCTSPRLSSTSNTFPSSPYSSPPHSIASTPNNLVASPEATYRCLSSVLKKDGQILSMAISNGLLYTGSAANLIRLWKLPEFTECGQLRSRACRVVAMGVAHGRIYAAYGDGKIRVWRRTLDGTFRHIRLATIPSTGGCIQSCISRKDKRVKHMAPITSLAINISDDIIYSASLDKTVKVWRISDQKCIETIQAHTEQINAIVVSDDGILYTASDDATVRIWRRNFYGNDRPHALTTTLPAKHSPIKALTLTSDNGVLYGGCSDGYIHYWHRGWFSGQMQYGGALQGHTHAVLCMDNVGNYVVSGSADSTCRVWTRESDGQHIYLAVLVGHRGPVRCVSAFLERGGDDHQEDGGEDGCRICSASLDGVLKMWRVTRMNRDGVYLSQYSNEADGVLKFAVNSYNKSNLLNHFQGLGGTKDVSFGAMGRKKKAKTGTFQSRPVSTPASSVEEIVVKDENMEPEGDQANGAETSSCLNASKVIKRQIEEEMGVKIVFPSSKEEESIIIEGSSIDGVNRASEKIQAIIDKAIVSPSLQYSHFISLPLAIHPELVDKLVNFQNSILGNNNASQIENLESDSSEDASDNESEDQGLNKGRDVAVDLKVESTEHVTVDLTSMPSVSYAPKASKSSSPSDLRIDKSIFIKPRAFHLTILMLKLWNKERVTAASEVLKSVSSKLSDALDNQPISIRLKGLLHATVMNTSHRRGKRRGRNDFFDARNIYRQYGSEEWGEYLIREAHLSQRFVYDENGYYHCCASIPFPESMPED</sequence>
<feature type="domain" description="A-kinase anchor protein 7-like phosphoesterase" evidence="3">
    <location>
        <begin position="577"/>
        <end position="733"/>
    </location>
</feature>
<feature type="repeat" description="WD" evidence="1">
    <location>
        <begin position="234"/>
        <end position="264"/>
    </location>
</feature>
<keyword evidence="1" id="KW-0853">WD repeat</keyword>
<keyword evidence="5" id="KW-1185">Reference proteome</keyword>
<dbReference type="Gene3D" id="3.90.1140.10">
    <property type="entry name" value="Cyclic phosphodiesterase"/>
    <property type="match status" value="2"/>
</dbReference>
<dbReference type="GO" id="GO:0003723">
    <property type="term" value="F:RNA binding"/>
    <property type="evidence" value="ECO:0007669"/>
    <property type="project" value="InterPro"/>
</dbReference>
<dbReference type="InterPro" id="IPR019510">
    <property type="entry name" value="AKAP7-like_phosphoesterase"/>
</dbReference>
<feature type="repeat" description="WD" evidence="1">
    <location>
        <begin position="192"/>
        <end position="233"/>
    </location>
</feature>
<dbReference type="EMBL" id="JAKUCV010005296">
    <property type="protein sequence ID" value="KAJ4831720.1"/>
    <property type="molecule type" value="Genomic_DNA"/>
</dbReference>
<dbReference type="PANTHER" id="PTHR22844">
    <property type="entry name" value="F-BOX AND WD40 DOMAIN PROTEIN"/>
    <property type="match status" value="1"/>
</dbReference>
<feature type="compositionally biased region" description="Low complexity" evidence="2">
    <location>
        <begin position="51"/>
        <end position="71"/>
    </location>
</feature>
<reference evidence="4" key="1">
    <citation type="submission" date="2022-02" db="EMBL/GenBank/DDBJ databases">
        <authorList>
            <person name="Henning P.M."/>
            <person name="McCubbin A.G."/>
            <person name="Shore J.S."/>
        </authorList>
    </citation>
    <scope>NUCLEOTIDE SEQUENCE</scope>
    <source>
        <strain evidence="4">F60SS</strain>
        <tissue evidence="4">Leaves</tissue>
    </source>
</reference>
<feature type="domain" description="A-kinase anchor protein 7-like phosphoesterase" evidence="3">
    <location>
        <begin position="734"/>
        <end position="799"/>
    </location>
</feature>
<dbReference type="InterPro" id="IPR036322">
    <property type="entry name" value="WD40_repeat_dom_sf"/>
</dbReference>
<evidence type="ECO:0000259" key="3">
    <source>
        <dbReference type="Pfam" id="PF10469"/>
    </source>
</evidence>
<dbReference type="InterPro" id="IPR001680">
    <property type="entry name" value="WD40_rpt"/>
</dbReference>
<dbReference type="SMART" id="SM00320">
    <property type="entry name" value="WD40"/>
    <property type="match status" value="7"/>
</dbReference>
<gene>
    <name evidence="4" type="ORF">Tsubulata_038269</name>
</gene>
<evidence type="ECO:0000256" key="2">
    <source>
        <dbReference type="SAM" id="MobiDB-lite"/>
    </source>
</evidence>
<dbReference type="OrthoDB" id="674604at2759"/>
<feature type="compositionally biased region" description="Acidic residues" evidence="2">
    <location>
        <begin position="614"/>
        <end position="629"/>
    </location>
</feature>
<dbReference type="SUPFAM" id="SSF54791">
    <property type="entry name" value="Eukaryotic type KH-domain (KH-domain type I)"/>
    <property type="match status" value="1"/>
</dbReference>
<feature type="repeat" description="WD" evidence="1">
    <location>
        <begin position="327"/>
        <end position="356"/>
    </location>
</feature>
<evidence type="ECO:0000313" key="5">
    <source>
        <dbReference type="Proteomes" id="UP001141552"/>
    </source>
</evidence>
<dbReference type="InterPro" id="IPR036612">
    <property type="entry name" value="KH_dom_type_1_sf"/>
</dbReference>
<accession>A0A9Q0J8N0</accession>
<dbReference type="Pfam" id="PF00400">
    <property type="entry name" value="WD40"/>
    <property type="match status" value="4"/>
</dbReference>
<evidence type="ECO:0000256" key="1">
    <source>
        <dbReference type="PROSITE-ProRule" id="PRU00221"/>
    </source>
</evidence>
<dbReference type="SUPFAM" id="SSF50978">
    <property type="entry name" value="WD40 repeat-like"/>
    <property type="match status" value="1"/>
</dbReference>
<dbReference type="PROSITE" id="PS50082">
    <property type="entry name" value="WD_REPEATS_2"/>
    <property type="match status" value="3"/>
</dbReference>
<dbReference type="Proteomes" id="UP001141552">
    <property type="component" value="Unassembled WGS sequence"/>
</dbReference>
<dbReference type="Gene3D" id="3.30.1370.10">
    <property type="entry name" value="K Homology domain, type 1"/>
    <property type="match status" value="1"/>
</dbReference>
<dbReference type="InterPro" id="IPR015943">
    <property type="entry name" value="WD40/YVTN_repeat-like_dom_sf"/>
</dbReference>